<protein>
    <submittedName>
        <fullName evidence="1">CoA transferase</fullName>
    </submittedName>
</protein>
<dbReference type="EMBL" id="JABELX010000004">
    <property type="protein sequence ID" value="NNH70848.1"/>
    <property type="molecule type" value="Genomic_DNA"/>
</dbReference>
<dbReference type="AlphaFoldDB" id="A0A849BZT8"/>
<dbReference type="InterPro" id="IPR050509">
    <property type="entry name" value="CoA-transferase_III"/>
</dbReference>
<keyword evidence="1" id="KW-0808">Transferase</keyword>
<comment type="caution">
    <text evidence="1">The sequence shown here is derived from an EMBL/GenBank/DDBJ whole genome shotgun (WGS) entry which is preliminary data.</text>
</comment>
<dbReference type="PANTHER" id="PTHR48228:SF2">
    <property type="entry name" value="E-CINNAMOYL-COA:R-PHENYLLACTATE COA TRANSFERASE LARGE SUBUNIT"/>
    <property type="match status" value="1"/>
</dbReference>
<dbReference type="Pfam" id="PF02515">
    <property type="entry name" value="CoA_transf_3"/>
    <property type="match status" value="1"/>
</dbReference>
<dbReference type="Gene3D" id="3.40.50.10540">
    <property type="entry name" value="Crotonobetainyl-coa:carnitine coa-transferase, domain 1"/>
    <property type="match status" value="1"/>
</dbReference>
<dbReference type="GO" id="GO:0016740">
    <property type="term" value="F:transferase activity"/>
    <property type="evidence" value="ECO:0007669"/>
    <property type="project" value="UniProtKB-KW"/>
</dbReference>
<dbReference type="RefSeq" id="WP_067523291.1">
    <property type="nucleotide sequence ID" value="NZ_JABELX010000004.1"/>
</dbReference>
<dbReference type="InterPro" id="IPR003673">
    <property type="entry name" value="CoA-Trfase_fam_III"/>
</dbReference>
<reference evidence="1 2" key="1">
    <citation type="submission" date="2020-05" db="EMBL/GenBank/DDBJ databases">
        <title>MicrobeNet Type strains.</title>
        <authorList>
            <person name="Nicholson A.C."/>
        </authorList>
    </citation>
    <scope>NUCLEOTIDE SEQUENCE [LARGE SCALE GENOMIC DNA]</scope>
    <source>
        <strain evidence="1 2">JCM 3224</strain>
    </source>
</reference>
<dbReference type="SUPFAM" id="SSF89796">
    <property type="entry name" value="CoA-transferase family III (CaiB/BaiF)"/>
    <property type="match status" value="1"/>
</dbReference>
<evidence type="ECO:0000313" key="1">
    <source>
        <dbReference type="EMBL" id="NNH70848.1"/>
    </source>
</evidence>
<evidence type="ECO:0000313" key="2">
    <source>
        <dbReference type="Proteomes" id="UP000586827"/>
    </source>
</evidence>
<accession>A0A849BZT8</accession>
<dbReference type="Gene3D" id="3.30.1540.10">
    <property type="entry name" value="formyl-coa transferase, domain 3"/>
    <property type="match status" value="1"/>
</dbReference>
<gene>
    <name evidence="1" type="ORF">HLB23_13405</name>
</gene>
<sequence>MHRPLEGILILEVAQFTYVPAAGAVLADWGADIVKVEHAVTGDAQRGLVRVLGLDASTTGSSFAPIMEGPNRSKRSIGIDLANPDSRPVLEELVRRSDVFLTNYLPGPRTKLGITLEEIRAINPDIIYVTGSGYGSQGPDADKGAYDATGFWARGGSANGVMPAEADHMAFMPAGAYGDNIGGMAIAGGIAAAIAGRERTGEPSVVDVSLLGVGAWATQFSVNLALSSGGPLPKVQRRTQAAGNPLTGSYRTSDGRWLQFSMLQPTRFWNEFVTAIGLRHLVDDPRFATMEEIFANSGEIGDWFAAAIATRTYAEWTVALNGLSGPWAPVQDGWDVGHDEALIANGRIAEVIDVDGRPQKLVANPVKFDDAPVQMTRAPLFAEHTDEILREIGIDDEKLIELKIVGAVT</sequence>
<dbReference type="InterPro" id="IPR044855">
    <property type="entry name" value="CoA-Trfase_III_dom3_sf"/>
</dbReference>
<name>A0A849BZT8_9NOCA</name>
<proteinExistence type="predicted"/>
<organism evidence="1 2">
    <name type="scientific">Nocardia uniformis</name>
    <dbReference type="NCBI Taxonomy" id="53432"/>
    <lineage>
        <taxon>Bacteria</taxon>
        <taxon>Bacillati</taxon>
        <taxon>Actinomycetota</taxon>
        <taxon>Actinomycetes</taxon>
        <taxon>Mycobacteriales</taxon>
        <taxon>Nocardiaceae</taxon>
        <taxon>Nocardia</taxon>
    </lineage>
</organism>
<dbReference type="PANTHER" id="PTHR48228">
    <property type="entry name" value="SUCCINYL-COA--D-CITRAMALATE COA-TRANSFERASE"/>
    <property type="match status" value="1"/>
</dbReference>
<dbReference type="InterPro" id="IPR023606">
    <property type="entry name" value="CoA-Trfase_III_dom_1_sf"/>
</dbReference>
<dbReference type="Proteomes" id="UP000586827">
    <property type="component" value="Unassembled WGS sequence"/>
</dbReference>
<keyword evidence="2" id="KW-1185">Reference proteome</keyword>